<keyword evidence="6 10" id="KW-1133">Transmembrane helix</keyword>
<evidence type="ECO:0000256" key="8">
    <source>
        <dbReference type="ARBA" id="ARBA00023170"/>
    </source>
</evidence>
<dbReference type="PANTHER" id="PTHR21137">
    <property type="entry name" value="ODORANT RECEPTOR"/>
    <property type="match status" value="1"/>
</dbReference>
<evidence type="ECO:0000256" key="6">
    <source>
        <dbReference type="ARBA" id="ARBA00022989"/>
    </source>
</evidence>
<dbReference type="GO" id="GO:0004984">
    <property type="term" value="F:olfactory receptor activity"/>
    <property type="evidence" value="ECO:0007669"/>
    <property type="project" value="InterPro"/>
</dbReference>
<dbReference type="GO" id="GO:0007165">
    <property type="term" value="P:signal transduction"/>
    <property type="evidence" value="ECO:0007669"/>
    <property type="project" value="UniProtKB-KW"/>
</dbReference>
<feature type="transmembrane region" description="Helical" evidence="10">
    <location>
        <begin position="60"/>
        <end position="78"/>
    </location>
</feature>
<dbReference type="GeneID" id="107273642"/>
<dbReference type="AlphaFoldDB" id="A0AAJ7FTH6"/>
<comment type="subcellular location">
    <subcellularLocation>
        <location evidence="1 10">Cell membrane</location>
        <topology evidence="1 10">Multi-pass membrane protein</topology>
    </subcellularLocation>
</comment>
<evidence type="ECO:0000313" key="12">
    <source>
        <dbReference type="RefSeq" id="XP_015607529.1"/>
    </source>
</evidence>
<comment type="similarity">
    <text evidence="10">Belongs to the insect chemoreceptor superfamily. Heteromeric odorant receptor channel (TC 1.A.69) family.</text>
</comment>
<keyword evidence="5 10" id="KW-0552">Olfaction</keyword>
<keyword evidence="9 10" id="KW-0807">Transducer</keyword>
<evidence type="ECO:0000256" key="4">
    <source>
        <dbReference type="ARBA" id="ARBA00022692"/>
    </source>
</evidence>
<accession>A0AAJ7FTH6</accession>
<evidence type="ECO:0000313" key="11">
    <source>
        <dbReference type="Proteomes" id="UP000694920"/>
    </source>
</evidence>
<gene>
    <name evidence="12" type="primary">LOC107273642</name>
</gene>
<dbReference type="Pfam" id="PF02949">
    <property type="entry name" value="7tm_6"/>
    <property type="match status" value="1"/>
</dbReference>
<keyword evidence="11" id="KW-1185">Reference proteome</keyword>
<dbReference type="PANTHER" id="PTHR21137:SF35">
    <property type="entry name" value="ODORANT RECEPTOR 19A-RELATED"/>
    <property type="match status" value="1"/>
</dbReference>
<evidence type="ECO:0000256" key="1">
    <source>
        <dbReference type="ARBA" id="ARBA00004651"/>
    </source>
</evidence>
<evidence type="ECO:0000256" key="9">
    <source>
        <dbReference type="ARBA" id="ARBA00023224"/>
    </source>
</evidence>
<keyword evidence="8 10" id="KW-0675">Receptor</keyword>
<name>A0AAJ7FTH6_CEPCN</name>
<dbReference type="Proteomes" id="UP000694920">
    <property type="component" value="Unplaced"/>
</dbReference>
<organism evidence="11 12">
    <name type="scientific">Cephus cinctus</name>
    <name type="common">Wheat stem sawfly</name>
    <dbReference type="NCBI Taxonomy" id="211228"/>
    <lineage>
        <taxon>Eukaryota</taxon>
        <taxon>Metazoa</taxon>
        <taxon>Ecdysozoa</taxon>
        <taxon>Arthropoda</taxon>
        <taxon>Hexapoda</taxon>
        <taxon>Insecta</taxon>
        <taxon>Pterygota</taxon>
        <taxon>Neoptera</taxon>
        <taxon>Endopterygota</taxon>
        <taxon>Hymenoptera</taxon>
        <taxon>Cephoidea</taxon>
        <taxon>Cephidae</taxon>
        <taxon>Cephus</taxon>
    </lineage>
</organism>
<evidence type="ECO:0000256" key="7">
    <source>
        <dbReference type="ARBA" id="ARBA00023136"/>
    </source>
</evidence>
<feature type="transmembrane region" description="Helical" evidence="10">
    <location>
        <begin position="32"/>
        <end position="48"/>
    </location>
</feature>
<feature type="transmembrane region" description="Helical" evidence="10">
    <location>
        <begin position="201"/>
        <end position="221"/>
    </location>
</feature>
<dbReference type="KEGG" id="ccin:107273642"/>
<dbReference type="GO" id="GO:0005549">
    <property type="term" value="F:odorant binding"/>
    <property type="evidence" value="ECO:0007669"/>
    <property type="project" value="InterPro"/>
</dbReference>
<dbReference type="InterPro" id="IPR004117">
    <property type="entry name" value="7tm6_olfct_rcpt"/>
</dbReference>
<feature type="transmembrane region" description="Helical" evidence="10">
    <location>
        <begin position="121"/>
        <end position="139"/>
    </location>
</feature>
<evidence type="ECO:0000256" key="10">
    <source>
        <dbReference type="RuleBase" id="RU351113"/>
    </source>
</evidence>
<evidence type="ECO:0000256" key="2">
    <source>
        <dbReference type="ARBA" id="ARBA00022475"/>
    </source>
</evidence>
<dbReference type="GO" id="GO:0005886">
    <property type="term" value="C:plasma membrane"/>
    <property type="evidence" value="ECO:0007669"/>
    <property type="project" value="UniProtKB-SubCell"/>
</dbReference>
<evidence type="ECO:0000256" key="3">
    <source>
        <dbReference type="ARBA" id="ARBA00022606"/>
    </source>
</evidence>
<evidence type="ECO:0000256" key="5">
    <source>
        <dbReference type="ARBA" id="ARBA00022725"/>
    </source>
</evidence>
<feature type="transmembrane region" description="Helical" evidence="10">
    <location>
        <begin position="288"/>
        <end position="307"/>
    </location>
</feature>
<feature type="transmembrane region" description="Helical" evidence="10">
    <location>
        <begin position="177"/>
        <end position="194"/>
    </location>
</feature>
<proteinExistence type="inferred from homology"/>
<keyword evidence="2" id="KW-1003">Cell membrane</keyword>
<protein>
    <recommendedName>
        <fullName evidence="10">Odorant receptor</fullName>
    </recommendedName>
</protein>
<keyword evidence="4 10" id="KW-0812">Transmembrane</keyword>
<feature type="transmembrane region" description="Helical" evidence="10">
    <location>
        <begin position="255"/>
        <end position="276"/>
    </location>
</feature>
<keyword evidence="7 10" id="KW-0472">Membrane</keyword>
<keyword evidence="3 10" id="KW-0716">Sensory transduction</keyword>
<sequence>MDISEAEKVLTWNKWLLDFLGIWPTNKNNTKFYFFFTFITVQCCLQYADLIEYIDDFEYVLVNLTESIVFTMILLKIVQYKINTGRLIELIRDIRTDYSKELYRTEEEMAIFIRYNSFSKIILYCLSISGVITSSLYYIRPLSSYLLAHNDPTGNSSSSFILPYHVRLFFDLTEVPTYYAIYACEIWVIPMVVCGFMGTDCLLITLVLHVCGQFSILTIQVENLTHDPRELHDELKRIVIKHRRLIRLFANLHSAYSTFLLQELVGITLLTCLGSYNVIVTPILKETTYFLIFVFYIISIISQLYGFCYIGECLIIESECLCHAFYNSEWYNAPPHHGKFILMCILRSQRPLALTAGNIFTFSLESFTHVRQKLFINFDSKHVLLSVIHRNSFALTGFKNINGLPISYTKLLINGSQEISGSYNPIYIHN</sequence>
<dbReference type="RefSeq" id="XP_015607529.1">
    <property type="nucleotide sequence ID" value="XM_015752043.1"/>
</dbReference>
<reference evidence="12" key="1">
    <citation type="submission" date="2025-08" db="UniProtKB">
        <authorList>
            <consortium name="RefSeq"/>
        </authorList>
    </citation>
    <scope>IDENTIFICATION</scope>
</reference>